<dbReference type="Proteomes" id="UP000479692">
    <property type="component" value="Unassembled WGS sequence"/>
</dbReference>
<comment type="caution">
    <text evidence="2">The sequence shown here is derived from an EMBL/GenBank/DDBJ whole genome shotgun (WGS) entry which is preliminary data.</text>
</comment>
<name>A0A7C9HX33_9GAMM</name>
<feature type="domain" description="VOC" evidence="1">
    <location>
        <begin position="9"/>
        <end position="127"/>
    </location>
</feature>
<protein>
    <submittedName>
        <fullName evidence="2">VOC family protein</fullName>
    </submittedName>
</protein>
<evidence type="ECO:0000259" key="1">
    <source>
        <dbReference type="PROSITE" id="PS51819"/>
    </source>
</evidence>
<dbReference type="InterPro" id="IPR029068">
    <property type="entry name" value="Glyas_Bleomycin-R_OHBP_Dase"/>
</dbReference>
<reference evidence="2 3" key="1">
    <citation type="submission" date="2019-12" db="EMBL/GenBank/DDBJ databases">
        <authorList>
            <person name="Xu J."/>
        </authorList>
    </citation>
    <scope>NUCLEOTIDE SEQUENCE [LARGE SCALE GENOMIC DNA]</scope>
    <source>
        <strain evidence="2 3">HX-5-24</strain>
    </source>
</reference>
<proteinExistence type="predicted"/>
<evidence type="ECO:0000313" key="3">
    <source>
        <dbReference type="Proteomes" id="UP000479692"/>
    </source>
</evidence>
<dbReference type="InterPro" id="IPR037523">
    <property type="entry name" value="VOC_core"/>
</dbReference>
<gene>
    <name evidence="2" type="ORF">GN331_15965</name>
</gene>
<keyword evidence="3" id="KW-1185">Reference proteome</keyword>
<evidence type="ECO:0000313" key="2">
    <source>
        <dbReference type="EMBL" id="MUV15698.1"/>
    </source>
</evidence>
<dbReference type="PROSITE" id="PS51819">
    <property type="entry name" value="VOC"/>
    <property type="match status" value="1"/>
</dbReference>
<dbReference type="Gene3D" id="3.10.180.10">
    <property type="entry name" value="2,3-Dihydroxybiphenyl 1,2-Dioxygenase, domain 1"/>
    <property type="match status" value="1"/>
</dbReference>
<organism evidence="2 3">
    <name type="scientific">Noviluteimonas gilva</name>
    <dbReference type="NCBI Taxonomy" id="2682097"/>
    <lineage>
        <taxon>Bacteria</taxon>
        <taxon>Pseudomonadati</taxon>
        <taxon>Pseudomonadota</taxon>
        <taxon>Gammaproteobacteria</taxon>
        <taxon>Lysobacterales</taxon>
        <taxon>Lysobacteraceae</taxon>
        <taxon>Noviluteimonas</taxon>
    </lineage>
</organism>
<dbReference type="AlphaFoldDB" id="A0A7C9HX33"/>
<dbReference type="RefSeq" id="WP_156643287.1">
    <property type="nucleotide sequence ID" value="NZ_WOXT01000006.1"/>
</dbReference>
<dbReference type="InterPro" id="IPR041581">
    <property type="entry name" value="Glyoxalase_6"/>
</dbReference>
<dbReference type="EMBL" id="WOXT01000006">
    <property type="protein sequence ID" value="MUV15698.1"/>
    <property type="molecule type" value="Genomic_DNA"/>
</dbReference>
<accession>A0A7C9HX33</accession>
<dbReference type="Pfam" id="PF18029">
    <property type="entry name" value="Glyoxalase_6"/>
    <property type="match status" value="1"/>
</dbReference>
<sequence length="134" mass="15150">MADRPRVHGIGGIFFKAEDPTALTAWYAKHLDVGTEQWGGHIFKWRREETGAEAYSVWSPFKASSDYFDPGNKPYMVNLRVDDLDAVLAALRDEGCRVLDDRYQATEHGKFGYVIDPEGGLVELWEQPKDMPSA</sequence>
<dbReference type="SUPFAM" id="SSF54593">
    <property type="entry name" value="Glyoxalase/Bleomycin resistance protein/Dihydroxybiphenyl dioxygenase"/>
    <property type="match status" value="1"/>
</dbReference>